<reference evidence="2 3" key="1">
    <citation type="submission" date="2011-11" db="EMBL/GenBank/DDBJ databases">
        <title>The Noncontiguous Finished sequence of Saccharomonospora cyanea NA-134.</title>
        <authorList>
            <consortium name="US DOE Joint Genome Institute"/>
            <person name="Lucas S."/>
            <person name="Han J."/>
            <person name="Lapidus A."/>
            <person name="Cheng J.-F."/>
            <person name="Goodwin L."/>
            <person name="Pitluck S."/>
            <person name="Peters L."/>
            <person name="Ovchinnikova G."/>
            <person name="Lu M."/>
            <person name="Detter J.C."/>
            <person name="Han C."/>
            <person name="Tapia R."/>
            <person name="Land M."/>
            <person name="Hauser L."/>
            <person name="Kyrpides N."/>
            <person name="Ivanova N."/>
            <person name="Pagani I."/>
            <person name="Brambilla E.-M."/>
            <person name="Klenk H.-P."/>
            <person name="Woyke T."/>
        </authorList>
    </citation>
    <scope>NUCLEOTIDE SEQUENCE [LARGE SCALE GENOMIC DNA]</scope>
    <source>
        <strain evidence="2 3">NA-134</strain>
    </source>
</reference>
<evidence type="ECO:0000259" key="1">
    <source>
        <dbReference type="Pfam" id="PF15579"/>
    </source>
</evidence>
<dbReference type="EMBL" id="CM001440">
    <property type="protein sequence ID" value="EHR61179.1"/>
    <property type="molecule type" value="Genomic_DNA"/>
</dbReference>
<organism evidence="2 3">
    <name type="scientific">Saccharomonospora cyanea NA-134</name>
    <dbReference type="NCBI Taxonomy" id="882082"/>
    <lineage>
        <taxon>Bacteria</taxon>
        <taxon>Bacillati</taxon>
        <taxon>Actinomycetota</taxon>
        <taxon>Actinomycetes</taxon>
        <taxon>Pseudonocardiales</taxon>
        <taxon>Pseudonocardiaceae</taxon>
        <taxon>Saccharomonospora</taxon>
    </lineage>
</organism>
<dbReference type="InterPro" id="IPR028969">
    <property type="entry name" value="Imm52"/>
</dbReference>
<sequence length="162" mass="17384">MATRATPRSARRRVEVVEAADMFYVGAYWGPRVESANECARRLALCLSQLGVVHPALATWFRKGRSKSAASGNPVATSVDVLEAMLVGGRDRTDVDGRVISELGFSVSLWNKNPVPVSFSTTCGASPATSSVKNYFTLELPEPVGAAAELYDPGVARSFFAR</sequence>
<proteinExistence type="predicted"/>
<evidence type="ECO:0000313" key="3">
    <source>
        <dbReference type="Proteomes" id="UP000002791"/>
    </source>
</evidence>
<name>H5XPV0_9PSEU</name>
<protein>
    <recommendedName>
        <fullName evidence="1">Immunity protein 52 domain-containing protein</fullName>
    </recommendedName>
</protein>
<dbReference type="eggNOG" id="ENOG502ZI8V">
    <property type="taxonomic scope" value="Bacteria"/>
</dbReference>
<dbReference type="Proteomes" id="UP000002791">
    <property type="component" value="Chromosome"/>
</dbReference>
<dbReference type="HOGENOM" id="CLU_1634166_0_0_11"/>
<dbReference type="Pfam" id="PF15579">
    <property type="entry name" value="Imm52"/>
    <property type="match status" value="1"/>
</dbReference>
<evidence type="ECO:0000313" key="2">
    <source>
        <dbReference type="EMBL" id="EHR61179.1"/>
    </source>
</evidence>
<keyword evidence="3" id="KW-1185">Reference proteome</keyword>
<accession>H5XPV0</accession>
<gene>
    <name evidence="2" type="ORF">SaccyDRAFT_2302</name>
</gene>
<dbReference type="AlphaFoldDB" id="H5XPV0"/>
<feature type="domain" description="Immunity protein 52" evidence="1">
    <location>
        <begin position="22"/>
        <end position="126"/>
    </location>
</feature>